<gene>
    <name evidence="1" type="ORF">JDW22_00505</name>
</gene>
<sequence>MRLVPTGHLLFFASPKKSEQKKGDCGCRFTSQTSLVSHDFSGGQKTRRFAAQTVLSFFPEKSRSTRLRQQQGCIVVKIGGGIHRFCFSLVCFQVALSVWGSLKTDVTGLNFVDEWSLLFQAA</sequence>
<reference evidence="1 2" key="1">
    <citation type="journal article" date="2021" name="Pathogens">
        <title>Isolation and Characterization of Kingella bonacorsii sp. nov., A Novel Kingella Species Detected in a Stable Periodontitis Subject.</title>
        <authorList>
            <person name="Antezack A."/>
            <person name="Boxberger M."/>
            <person name="Rolland C."/>
            <person name="Monnet-Corti V."/>
            <person name="La Scola B."/>
        </authorList>
    </citation>
    <scope>NUCLEOTIDE SEQUENCE [LARGE SCALE GENOMIC DNA]</scope>
    <source>
        <strain evidence="1 2">Marseille-Q4569</strain>
    </source>
</reference>
<accession>A0ABS1BQ80</accession>
<proteinExistence type="predicted"/>
<name>A0ABS1BQ80_9NEIS</name>
<keyword evidence="2" id="KW-1185">Reference proteome</keyword>
<dbReference type="EMBL" id="JAEHNZ010000001">
    <property type="protein sequence ID" value="MBK0395097.1"/>
    <property type="molecule type" value="Genomic_DNA"/>
</dbReference>
<organism evidence="1 2">
    <name type="scientific">Kingella bonacorsii</name>
    <dbReference type="NCBI Taxonomy" id="2796361"/>
    <lineage>
        <taxon>Bacteria</taxon>
        <taxon>Pseudomonadati</taxon>
        <taxon>Pseudomonadota</taxon>
        <taxon>Betaproteobacteria</taxon>
        <taxon>Neisseriales</taxon>
        <taxon>Neisseriaceae</taxon>
        <taxon>Kingella</taxon>
    </lineage>
</organism>
<evidence type="ECO:0000313" key="1">
    <source>
        <dbReference type="EMBL" id="MBK0395097.1"/>
    </source>
</evidence>
<dbReference type="Proteomes" id="UP000614058">
    <property type="component" value="Unassembled WGS sequence"/>
</dbReference>
<protein>
    <submittedName>
        <fullName evidence="1">Uncharacterized protein</fullName>
    </submittedName>
</protein>
<dbReference type="RefSeq" id="WP_200520925.1">
    <property type="nucleotide sequence ID" value="NZ_JAEHNZ010000001.1"/>
</dbReference>
<comment type="caution">
    <text evidence="1">The sequence shown here is derived from an EMBL/GenBank/DDBJ whole genome shotgun (WGS) entry which is preliminary data.</text>
</comment>
<evidence type="ECO:0000313" key="2">
    <source>
        <dbReference type="Proteomes" id="UP000614058"/>
    </source>
</evidence>